<dbReference type="InterPro" id="IPR041664">
    <property type="entry name" value="AAA_16"/>
</dbReference>
<dbReference type="SMART" id="SM01043">
    <property type="entry name" value="BTAD"/>
    <property type="match status" value="1"/>
</dbReference>
<dbReference type="PRINTS" id="PR00364">
    <property type="entry name" value="DISEASERSIST"/>
</dbReference>
<evidence type="ECO:0000259" key="4">
    <source>
        <dbReference type="PROSITE" id="PS51755"/>
    </source>
</evidence>
<dbReference type="GO" id="GO:0003677">
    <property type="term" value="F:DNA binding"/>
    <property type="evidence" value="ECO:0007669"/>
    <property type="project" value="UniProtKB-UniRule"/>
</dbReference>
<evidence type="ECO:0000313" key="5">
    <source>
        <dbReference type="EMBL" id="OZM73206.1"/>
    </source>
</evidence>
<comment type="similarity">
    <text evidence="1">Belongs to the AfsR/DnrI/RedD regulatory family.</text>
</comment>
<dbReference type="Pfam" id="PF25872">
    <property type="entry name" value="HTH_77"/>
    <property type="match status" value="1"/>
</dbReference>
<dbReference type="Gene3D" id="3.40.50.300">
    <property type="entry name" value="P-loop containing nucleotide triphosphate hydrolases"/>
    <property type="match status" value="1"/>
</dbReference>
<dbReference type="Proteomes" id="UP000242444">
    <property type="component" value="Unassembled WGS sequence"/>
</dbReference>
<reference evidence="5 6" key="1">
    <citation type="submission" date="2017-07" db="EMBL/GenBank/DDBJ databases">
        <title>Amycolatopsis antarcticus sp. nov., isolated from the surface of an Antarcticus brown macroalga.</title>
        <authorList>
            <person name="Wang J."/>
            <person name="Leiva S."/>
            <person name="Huang J."/>
            <person name="Huang Y."/>
        </authorList>
    </citation>
    <scope>NUCLEOTIDE SEQUENCE [LARGE SCALE GENOMIC DNA]</scope>
    <source>
        <strain evidence="5 6">AU-G6</strain>
    </source>
</reference>
<dbReference type="SUPFAM" id="SSF52540">
    <property type="entry name" value="P-loop containing nucleoside triphosphate hydrolases"/>
    <property type="match status" value="1"/>
</dbReference>
<dbReference type="SMART" id="SM00862">
    <property type="entry name" value="Trans_reg_C"/>
    <property type="match status" value="1"/>
</dbReference>
<evidence type="ECO:0000256" key="3">
    <source>
        <dbReference type="PROSITE-ProRule" id="PRU01091"/>
    </source>
</evidence>
<dbReference type="InterPro" id="IPR058852">
    <property type="entry name" value="HTH_77"/>
</dbReference>
<sequence length="1039" mass="109792">MRVGILGPTDVRDPDGRALAVPGPRARALLTLLALGAGSVVGTSRLIDGLYGEAVPSGAVNALQSQVSRLRRALGSGAAVVESHAGGYRLAVDPDQVDVHRFARLAAEGRQALDAGEPIRAAALLREANALWRGPALADAPLAGELPWLEELRLDALADGFDARLRCGEHAGLVAGLRKLTASHPLREQPHVLLVRALHGAGRTPEALTAYETARRMLAEELGVDPSAELAAAHLAVLRGEPSVPGRSRLPAQLTSFVGRDEELARVTELLERGRLVTLTGPGGTGKTRLAIEAAGGAGPAVEACLVELAPLTDPADVPQAALTALGLREVAIPVPVQERTPASPVERLVEALTERPVLLVLDNCEHLVEAAARLAGALLAACPPVRILATSREPLGITGEALLPVPRLRAAPPGTEPALALDYPAVRMFADRAVAGRPDFTLDGSTVDDVLRICEALDGLPLAIELAAARLRSLPVAEVAARLDDRFSLLSKGSRTASSRHRTLRGVVEWSWGLLDDGERELAAGLTVFSGGVTLAAAERVCRASDALDALSGLVDKSLVESIDGRYRMLRTIHAFCAERLADSGRTEGLRRAHAEHFLALAETAAPHLLRAEQLDWLALLDPEHDNLHAALRWAIDADTRLALRLASVLVPYWWMRGRRSEGAVLAAELAVRVGTSPPDDLAQEYATCVLNALFDPPENVRLHEHLRVAEQVVQSLTGPPRQPFVTVLHAVVVGPPATDSALRTRIVAITGRDRWTAALAPMGQGMLELYRGDLAGARSLLTSALGSFRELGERWGLSMVLGALGQLEGWQGRCDRALELIDEAVGLTEELGAIQETADLFAMRAEAQLVAGRVDGARVDYERAAELARRAGSVDKAAVARLGLAELALGRGELDEAGTLAERVTLVTASTRFELEETRMRALSLLGRIAAARGRTEEALALHLRGLTASIGGPSVQAAAYALEGLAELAWRDGAVVRAARLLGAAGARRGIGLAGATGIHAQVRDRLGEAGYEREHAHGAGLDEAGIRALTGLPEA</sequence>
<dbReference type="GO" id="GO:0006355">
    <property type="term" value="P:regulation of DNA-templated transcription"/>
    <property type="evidence" value="ECO:0007669"/>
    <property type="project" value="InterPro"/>
</dbReference>
<keyword evidence="2 3" id="KW-0238">DNA-binding</keyword>
<dbReference type="InParanoid" id="A0A263D6V5"/>
<dbReference type="Gene3D" id="1.25.40.10">
    <property type="entry name" value="Tetratricopeptide repeat domain"/>
    <property type="match status" value="2"/>
</dbReference>
<feature type="DNA-binding region" description="OmpR/PhoB-type" evidence="3">
    <location>
        <begin position="1"/>
        <end position="92"/>
    </location>
</feature>
<dbReference type="InterPro" id="IPR001867">
    <property type="entry name" value="OmpR/PhoB-type_DNA-bd"/>
</dbReference>
<protein>
    <recommendedName>
        <fullName evidence="4">OmpR/PhoB-type domain-containing protein</fullName>
    </recommendedName>
</protein>
<name>A0A263D6V5_9PSEU</name>
<dbReference type="Pfam" id="PF13191">
    <property type="entry name" value="AAA_16"/>
    <property type="match status" value="1"/>
</dbReference>
<dbReference type="SUPFAM" id="SSF48452">
    <property type="entry name" value="TPR-like"/>
    <property type="match status" value="2"/>
</dbReference>
<dbReference type="Pfam" id="PF00486">
    <property type="entry name" value="Trans_reg_C"/>
    <property type="match status" value="1"/>
</dbReference>
<dbReference type="InterPro" id="IPR016032">
    <property type="entry name" value="Sig_transdc_resp-reg_C-effctor"/>
</dbReference>
<dbReference type="OrthoDB" id="9812579at2"/>
<dbReference type="Pfam" id="PF03704">
    <property type="entry name" value="BTAD"/>
    <property type="match status" value="1"/>
</dbReference>
<keyword evidence="6" id="KW-1185">Reference proteome</keyword>
<dbReference type="CDD" id="cd15831">
    <property type="entry name" value="BTAD"/>
    <property type="match status" value="1"/>
</dbReference>
<dbReference type="Gene3D" id="1.10.10.10">
    <property type="entry name" value="Winged helix-like DNA-binding domain superfamily/Winged helix DNA-binding domain"/>
    <property type="match status" value="1"/>
</dbReference>
<dbReference type="InterPro" id="IPR027417">
    <property type="entry name" value="P-loop_NTPase"/>
</dbReference>
<organism evidence="5 6">
    <name type="scientific">Amycolatopsis antarctica</name>
    <dbReference type="NCBI Taxonomy" id="1854586"/>
    <lineage>
        <taxon>Bacteria</taxon>
        <taxon>Bacillati</taxon>
        <taxon>Actinomycetota</taxon>
        <taxon>Actinomycetes</taxon>
        <taxon>Pseudonocardiales</taxon>
        <taxon>Pseudonocardiaceae</taxon>
        <taxon>Amycolatopsis</taxon>
    </lineage>
</organism>
<dbReference type="PANTHER" id="PTHR47691:SF3">
    <property type="entry name" value="HTH-TYPE TRANSCRIPTIONAL REGULATOR RV0890C-RELATED"/>
    <property type="match status" value="1"/>
</dbReference>
<accession>A0A263D6V5</accession>
<evidence type="ECO:0000256" key="1">
    <source>
        <dbReference type="ARBA" id="ARBA00005820"/>
    </source>
</evidence>
<gene>
    <name evidence="5" type="ORF">CFN78_10060</name>
</gene>
<dbReference type="EMBL" id="NKYE01000005">
    <property type="protein sequence ID" value="OZM73206.1"/>
    <property type="molecule type" value="Genomic_DNA"/>
</dbReference>
<feature type="domain" description="OmpR/PhoB-type" evidence="4">
    <location>
        <begin position="1"/>
        <end position="92"/>
    </location>
</feature>
<dbReference type="SUPFAM" id="SSF46894">
    <property type="entry name" value="C-terminal effector domain of the bipartite response regulators"/>
    <property type="match status" value="1"/>
</dbReference>
<dbReference type="InterPro" id="IPR005158">
    <property type="entry name" value="BTAD"/>
</dbReference>
<dbReference type="GO" id="GO:0000160">
    <property type="term" value="P:phosphorelay signal transduction system"/>
    <property type="evidence" value="ECO:0007669"/>
    <property type="project" value="InterPro"/>
</dbReference>
<dbReference type="InterPro" id="IPR011990">
    <property type="entry name" value="TPR-like_helical_dom_sf"/>
</dbReference>
<proteinExistence type="inferred from homology"/>
<dbReference type="AlphaFoldDB" id="A0A263D6V5"/>
<evidence type="ECO:0000256" key="2">
    <source>
        <dbReference type="ARBA" id="ARBA00023125"/>
    </source>
</evidence>
<evidence type="ECO:0000313" key="6">
    <source>
        <dbReference type="Proteomes" id="UP000242444"/>
    </source>
</evidence>
<dbReference type="PANTHER" id="PTHR47691">
    <property type="entry name" value="REGULATOR-RELATED"/>
    <property type="match status" value="1"/>
</dbReference>
<dbReference type="InterPro" id="IPR036388">
    <property type="entry name" value="WH-like_DNA-bd_sf"/>
</dbReference>
<dbReference type="PROSITE" id="PS51755">
    <property type="entry name" value="OMPR_PHOB"/>
    <property type="match status" value="1"/>
</dbReference>
<dbReference type="RefSeq" id="WP_094862425.1">
    <property type="nucleotide sequence ID" value="NZ_NKYE01000005.1"/>
</dbReference>
<comment type="caution">
    <text evidence="5">The sequence shown here is derived from an EMBL/GenBank/DDBJ whole genome shotgun (WGS) entry which is preliminary data.</text>
</comment>